<dbReference type="Proteomes" id="UP000030766">
    <property type="component" value="Unassembled WGS sequence"/>
</dbReference>
<dbReference type="VEuPathDB" id="FungiDB:FOZG_09529"/>
<evidence type="ECO:0000313" key="1">
    <source>
        <dbReference type="EMBL" id="EWZ37540.1"/>
    </source>
</evidence>
<reference evidence="1" key="2">
    <citation type="submission" date="2012-06" db="EMBL/GenBank/DDBJ databases">
        <title>Annotation of the Genome Sequence of Fusarium oxysporum Fo47.</title>
        <authorList>
            <consortium name="The Broad Institute Genomics Platform"/>
            <person name="Ma L.-J."/>
            <person name="Corby-Kistler H."/>
            <person name="Broz K."/>
            <person name="Gale L.R."/>
            <person name="Jonkers W."/>
            <person name="O'Donnell K."/>
            <person name="Ploetz R."/>
            <person name="Steinberg C."/>
            <person name="Schwartz D.C."/>
            <person name="VanEtten H."/>
            <person name="Zhou S."/>
            <person name="Young S.K."/>
            <person name="Zeng Q."/>
            <person name="Gargeya S."/>
            <person name="Fitzgerald M."/>
            <person name="Abouelleil A."/>
            <person name="Alvarado L."/>
            <person name="Chapman S.B."/>
            <person name="Gainer-Dewar J."/>
            <person name="Goldberg J."/>
            <person name="Griggs A."/>
            <person name="Gujja S."/>
            <person name="Hansen M."/>
            <person name="Howarth C."/>
            <person name="Imamovic A."/>
            <person name="Ireland A."/>
            <person name="Larimer J."/>
            <person name="McCowan C."/>
            <person name="Murphy C."/>
            <person name="Pearson M."/>
            <person name="Poon T.W."/>
            <person name="Priest M."/>
            <person name="Roberts A."/>
            <person name="Saif S."/>
            <person name="Shea T."/>
            <person name="Sykes S."/>
            <person name="Wortman J."/>
            <person name="Nusbaum C."/>
            <person name="Birren B."/>
        </authorList>
    </citation>
    <scope>NUCLEOTIDE SEQUENCE</scope>
    <source>
        <strain evidence="1">Fo47</strain>
    </source>
</reference>
<dbReference type="AlphaFoldDB" id="W9K6F5"/>
<sequence length="505" mass="56181">MSTPIAPGPDEISHYYYGLPSRPRLVARTNFADKWKNIKGVEFAPAKVLRNVGRHPIAVLWNDSTGPLRRSIIEALIGIDWSAIDILSIGSETDEPKKCPVVLFISVRPDSTSFATCYAIASRCLKILRSHSIHDVHVEIKESDVQRSYSIPQQAPIDSPKLSSGPFRVYSHAGALWSEFLGVSVANSTTPYCNGTKCLYLRQRNTNNVLALTCRHVVLPLLGPENRFDDRDRNSQSELIIRPGDRALEYQKSLIAGQLENVGDLVEMADSSLTLSLNEKQRRKHILRSSLPGWKEVERHLEALSEPATRIIGHLLYSPSHASSEANSGNPRLRDWALIQVHQNKHSTRLTALQNQVRVGPTHDLTHKLFSAAMAEKINCHSWLPLNPGREPASLLRQTIPETEMFRPTEETGSLDAPAIVVVLYGATSGLCIGLANEVKSITRKPVDGYWYESEEWCLIGQRLTFDCRRDHFSRNGDSGSCIFDDRGRIGGMVTGGLSEGHDVT</sequence>
<dbReference type="HOGENOM" id="CLU_024804_0_0_1"/>
<name>W9K6F5_FUSOX</name>
<organism evidence="1">
    <name type="scientific">Fusarium oxysporum Fo47</name>
    <dbReference type="NCBI Taxonomy" id="660027"/>
    <lineage>
        <taxon>Eukaryota</taxon>
        <taxon>Fungi</taxon>
        <taxon>Dikarya</taxon>
        <taxon>Ascomycota</taxon>
        <taxon>Pezizomycotina</taxon>
        <taxon>Sordariomycetes</taxon>
        <taxon>Hypocreomycetidae</taxon>
        <taxon>Hypocreales</taxon>
        <taxon>Nectriaceae</taxon>
        <taxon>Fusarium</taxon>
        <taxon>Fusarium oxysporum species complex</taxon>
    </lineage>
</organism>
<reference evidence="1" key="1">
    <citation type="submission" date="2011-06" db="EMBL/GenBank/DDBJ databases">
        <title>The Genome Sequence of Fusarium oxysporum Fo47.</title>
        <authorList>
            <consortium name="The Broad Institute Genome Sequencing Platform"/>
            <person name="Ma L.-J."/>
            <person name="Gale L.R."/>
            <person name="Schwartz D.C."/>
            <person name="Zhou S."/>
            <person name="Corby-Kistler H."/>
            <person name="Young S.K."/>
            <person name="Zeng Q."/>
            <person name="Gargeya S."/>
            <person name="Fitzgerald M."/>
            <person name="Haas B."/>
            <person name="Abouelleil A."/>
            <person name="Alvarado L."/>
            <person name="Arachchi H.M."/>
            <person name="Berlin A."/>
            <person name="Brown A."/>
            <person name="Chapman S.B."/>
            <person name="Chen Z."/>
            <person name="Dunbar C."/>
            <person name="Freedman E."/>
            <person name="Gearin G."/>
            <person name="Gellesch M."/>
            <person name="Goldberg J."/>
            <person name="Griggs A."/>
            <person name="Gujja S."/>
            <person name="Heiman D."/>
            <person name="Howarth C."/>
            <person name="Larson L."/>
            <person name="Lui A."/>
            <person name="MacDonald P.J.P."/>
            <person name="Mehta T."/>
            <person name="Montmayeur A."/>
            <person name="Murphy C."/>
            <person name="Neiman D."/>
            <person name="Pearson M."/>
            <person name="Priest M."/>
            <person name="Roberts A."/>
            <person name="Saif S."/>
            <person name="Shea T."/>
            <person name="Shenoy N."/>
            <person name="Sisk P."/>
            <person name="Stolte C."/>
            <person name="Sykes S."/>
            <person name="Wortman J."/>
            <person name="Nusbaum C."/>
            <person name="Birren B."/>
        </authorList>
    </citation>
    <scope>NUCLEOTIDE SEQUENCE [LARGE SCALE GENOMIC DNA]</scope>
    <source>
        <strain evidence="1">Fo47</strain>
    </source>
</reference>
<gene>
    <name evidence="1" type="ORF">FOZG_09529</name>
</gene>
<accession>W9K6F5</accession>
<proteinExistence type="predicted"/>
<protein>
    <submittedName>
        <fullName evidence="1">Uncharacterized protein</fullName>
    </submittedName>
</protein>
<dbReference type="EMBL" id="JH717901">
    <property type="protein sequence ID" value="EWZ37540.1"/>
    <property type="molecule type" value="Genomic_DNA"/>
</dbReference>